<dbReference type="PANTHER" id="PTHR43250:SF2">
    <property type="entry name" value="EXODEOXYRIBONUCLEASE III"/>
    <property type="match status" value="1"/>
</dbReference>
<gene>
    <name evidence="2" type="ORF">A2W41_02230</name>
</gene>
<dbReference type="SUPFAM" id="SSF56219">
    <property type="entry name" value="DNase I-like"/>
    <property type="match status" value="1"/>
</dbReference>
<evidence type="ECO:0000313" key="2">
    <source>
        <dbReference type="EMBL" id="OGZ42912.1"/>
    </source>
</evidence>
<protein>
    <recommendedName>
        <fullName evidence="1">Endonuclease/exonuclease/phosphatase domain-containing protein</fullName>
    </recommendedName>
</protein>
<dbReference type="InterPro" id="IPR005135">
    <property type="entry name" value="Endo/exonuclease/phosphatase"/>
</dbReference>
<organism evidence="2 3">
    <name type="scientific">Candidatus Ryanbacteria bacterium RIFCSPHIGHO2_01_45_13</name>
    <dbReference type="NCBI Taxonomy" id="1802112"/>
    <lineage>
        <taxon>Bacteria</taxon>
        <taxon>Candidatus Ryaniibacteriota</taxon>
    </lineage>
</organism>
<dbReference type="Gene3D" id="3.60.10.10">
    <property type="entry name" value="Endonuclease/exonuclease/phosphatase"/>
    <property type="match status" value="1"/>
</dbReference>
<evidence type="ECO:0000259" key="1">
    <source>
        <dbReference type="Pfam" id="PF03372"/>
    </source>
</evidence>
<feature type="domain" description="Endonuclease/exonuclease/phosphatase" evidence="1">
    <location>
        <begin position="8"/>
        <end position="238"/>
    </location>
</feature>
<comment type="caution">
    <text evidence="2">The sequence shown here is derived from an EMBL/GenBank/DDBJ whole genome shotgun (WGS) entry which is preliminary data.</text>
</comment>
<dbReference type="GO" id="GO:0006281">
    <property type="term" value="P:DNA repair"/>
    <property type="evidence" value="ECO:0007669"/>
    <property type="project" value="InterPro"/>
</dbReference>
<dbReference type="InterPro" id="IPR037493">
    <property type="entry name" value="ExoIII-like"/>
</dbReference>
<proteinExistence type="predicted"/>
<evidence type="ECO:0000313" key="3">
    <source>
        <dbReference type="Proteomes" id="UP000176700"/>
    </source>
</evidence>
<dbReference type="GO" id="GO:0008311">
    <property type="term" value="F:double-stranded DNA 3'-5' DNA exonuclease activity"/>
    <property type="evidence" value="ECO:0007669"/>
    <property type="project" value="InterPro"/>
</dbReference>
<dbReference type="InterPro" id="IPR036691">
    <property type="entry name" value="Endo/exonu/phosph_ase_sf"/>
</dbReference>
<dbReference type="EMBL" id="MHNI01000012">
    <property type="protein sequence ID" value="OGZ42912.1"/>
    <property type="molecule type" value="Genomic_DNA"/>
</dbReference>
<sequence>MQNLSIFTWNIANPSPERAAKQAEWIRKRKEDIFVLTEIKTSRGCLFLKKYFEAYGYHVLFPDIEHKEYGSMIVSKIPISGGTLKYMNFIPSRVMCGKFSFFGKNIEVVGIYVPSRDVSNEKIKRKKLFLQALLSALQKLNSNNMRVVCGDFNVLEPNHRPRYPFFKNWEYNFYIQLLQYQLSDAWRFLHPSKQEYSWVGKTGDGYRYDHCFVSNALLPATKNSVYLHEPRLQKLSDHSALITQLSL</sequence>
<reference evidence="2 3" key="1">
    <citation type="journal article" date="2016" name="Nat. Commun.">
        <title>Thousands of microbial genomes shed light on interconnected biogeochemical processes in an aquifer system.</title>
        <authorList>
            <person name="Anantharaman K."/>
            <person name="Brown C.T."/>
            <person name="Hug L.A."/>
            <person name="Sharon I."/>
            <person name="Castelle C.J."/>
            <person name="Probst A.J."/>
            <person name="Thomas B.C."/>
            <person name="Singh A."/>
            <person name="Wilkins M.J."/>
            <person name="Karaoz U."/>
            <person name="Brodie E.L."/>
            <person name="Williams K.H."/>
            <person name="Hubbard S.S."/>
            <person name="Banfield J.F."/>
        </authorList>
    </citation>
    <scope>NUCLEOTIDE SEQUENCE [LARGE SCALE GENOMIC DNA]</scope>
</reference>
<dbReference type="PANTHER" id="PTHR43250">
    <property type="entry name" value="EXODEOXYRIBONUCLEASE III"/>
    <property type="match status" value="1"/>
</dbReference>
<dbReference type="Proteomes" id="UP000176700">
    <property type="component" value="Unassembled WGS sequence"/>
</dbReference>
<name>A0A1G2FYU9_9BACT</name>
<dbReference type="Pfam" id="PF03372">
    <property type="entry name" value="Exo_endo_phos"/>
    <property type="match status" value="1"/>
</dbReference>
<dbReference type="AlphaFoldDB" id="A0A1G2FYU9"/>
<accession>A0A1G2FYU9</accession>